<feature type="non-terminal residue" evidence="1">
    <location>
        <position position="38"/>
    </location>
</feature>
<comment type="caution">
    <text evidence="1">The sequence shown here is derived from an EMBL/GenBank/DDBJ whole genome shotgun (WGS) entry which is preliminary data.</text>
</comment>
<dbReference type="EMBL" id="BARU01038260">
    <property type="protein sequence ID" value="GAH82693.1"/>
    <property type="molecule type" value="Genomic_DNA"/>
</dbReference>
<organism evidence="1">
    <name type="scientific">marine sediment metagenome</name>
    <dbReference type="NCBI Taxonomy" id="412755"/>
    <lineage>
        <taxon>unclassified sequences</taxon>
        <taxon>metagenomes</taxon>
        <taxon>ecological metagenomes</taxon>
    </lineage>
</organism>
<gene>
    <name evidence="1" type="ORF">S03H2_59495</name>
</gene>
<evidence type="ECO:0000313" key="1">
    <source>
        <dbReference type="EMBL" id="GAH82693.1"/>
    </source>
</evidence>
<accession>X1KKU2</accession>
<reference evidence="1" key="1">
    <citation type="journal article" date="2014" name="Front. Microbiol.">
        <title>High frequency of phylogenetically diverse reductive dehalogenase-homologous genes in deep subseafloor sedimentary metagenomes.</title>
        <authorList>
            <person name="Kawai M."/>
            <person name="Futagami T."/>
            <person name="Toyoda A."/>
            <person name="Takaki Y."/>
            <person name="Nishi S."/>
            <person name="Hori S."/>
            <person name="Arai W."/>
            <person name="Tsubouchi T."/>
            <person name="Morono Y."/>
            <person name="Uchiyama I."/>
            <person name="Ito T."/>
            <person name="Fujiyama A."/>
            <person name="Inagaki F."/>
            <person name="Takami H."/>
        </authorList>
    </citation>
    <scope>NUCLEOTIDE SEQUENCE</scope>
    <source>
        <strain evidence="1">Expedition CK06-06</strain>
    </source>
</reference>
<name>X1KKU2_9ZZZZ</name>
<dbReference type="AlphaFoldDB" id="X1KKU2"/>
<protein>
    <submittedName>
        <fullName evidence="1">Uncharacterized protein</fullName>
    </submittedName>
</protein>
<sequence length="38" mass="4256">MPDGLTAAEKQRWAKVARAKDPLEDITKQMIADDELLS</sequence>
<proteinExistence type="predicted"/>